<gene>
    <name evidence="1" type="ORF">DRJ26_02740</name>
</gene>
<evidence type="ECO:0000313" key="1">
    <source>
        <dbReference type="EMBL" id="RLE53887.1"/>
    </source>
</evidence>
<protein>
    <submittedName>
        <fullName evidence="1">Succinate--CoA ligase subunit alpha</fullName>
    </submittedName>
</protein>
<sequence length="39" mass="4027">AIITGTSGTAESKIKAFNRAGVPVAEKPSDVPKLLKSML</sequence>
<dbReference type="SUPFAM" id="SSF52210">
    <property type="entry name" value="Succinyl-CoA synthetase domains"/>
    <property type="match status" value="1"/>
</dbReference>
<dbReference type="InterPro" id="IPR016102">
    <property type="entry name" value="Succinyl-CoA_synth-like"/>
</dbReference>
<dbReference type="AlphaFoldDB" id="A0A497F370"/>
<feature type="non-terminal residue" evidence="1">
    <location>
        <position position="1"/>
    </location>
</feature>
<dbReference type="EMBL" id="QMRA01000046">
    <property type="protein sequence ID" value="RLE53887.1"/>
    <property type="molecule type" value="Genomic_DNA"/>
</dbReference>
<dbReference type="Proteomes" id="UP000269499">
    <property type="component" value="Unassembled WGS sequence"/>
</dbReference>
<keyword evidence="1" id="KW-0436">Ligase</keyword>
<dbReference type="GO" id="GO:0016874">
    <property type="term" value="F:ligase activity"/>
    <property type="evidence" value="ECO:0007669"/>
    <property type="project" value="UniProtKB-KW"/>
</dbReference>
<name>A0A497F370_9CREN</name>
<accession>A0A497F370</accession>
<dbReference type="Gene3D" id="3.40.50.261">
    <property type="entry name" value="Succinyl-CoA synthetase domains"/>
    <property type="match status" value="1"/>
</dbReference>
<reference evidence="1 2" key="1">
    <citation type="submission" date="2018-06" db="EMBL/GenBank/DDBJ databases">
        <title>Extensive metabolic versatility and redundancy in microbially diverse, dynamic hydrothermal sediments.</title>
        <authorList>
            <person name="Dombrowski N."/>
            <person name="Teske A."/>
            <person name="Baker B.J."/>
        </authorList>
    </citation>
    <scope>NUCLEOTIDE SEQUENCE [LARGE SCALE GENOMIC DNA]</scope>
    <source>
        <strain evidence="1">B20_G2</strain>
    </source>
</reference>
<comment type="caution">
    <text evidence="1">The sequence shown here is derived from an EMBL/GenBank/DDBJ whole genome shotgun (WGS) entry which is preliminary data.</text>
</comment>
<proteinExistence type="predicted"/>
<evidence type="ECO:0000313" key="2">
    <source>
        <dbReference type="Proteomes" id="UP000269499"/>
    </source>
</evidence>
<organism evidence="1 2">
    <name type="scientific">Thermoproteota archaeon</name>
    <dbReference type="NCBI Taxonomy" id="2056631"/>
    <lineage>
        <taxon>Archaea</taxon>
        <taxon>Thermoproteota</taxon>
    </lineage>
</organism>